<feature type="transmembrane region" description="Helical" evidence="9">
    <location>
        <begin position="275"/>
        <end position="304"/>
    </location>
</feature>
<comment type="similarity">
    <text evidence="2">Belongs to the peptidase A22B family.</text>
</comment>
<feature type="transmembrane region" description="Helical" evidence="9">
    <location>
        <begin position="223"/>
        <end position="241"/>
    </location>
</feature>
<feature type="compositionally biased region" description="Basic and acidic residues" evidence="8">
    <location>
        <begin position="570"/>
        <end position="588"/>
    </location>
</feature>
<keyword evidence="6 9" id="KW-1133">Transmembrane helix</keyword>
<evidence type="ECO:0000313" key="11">
    <source>
        <dbReference type="Proteomes" id="UP000593566"/>
    </source>
</evidence>
<organism evidence="10 11">
    <name type="scientific">Letharia lupina</name>
    <dbReference type="NCBI Taxonomy" id="560253"/>
    <lineage>
        <taxon>Eukaryota</taxon>
        <taxon>Fungi</taxon>
        <taxon>Dikarya</taxon>
        <taxon>Ascomycota</taxon>
        <taxon>Pezizomycotina</taxon>
        <taxon>Lecanoromycetes</taxon>
        <taxon>OSLEUM clade</taxon>
        <taxon>Lecanoromycetidae</taxon>
        <taxon>Lecanorales</taxon>
        <taxon>Lecanorineae</taxon>
        <taxon>Parmeliaceae</taxon>
        <taxon>Letharia</taxon>
    </lineage>
</organism>
<dbReference type="GO" id="GO:0006465">
    <property type="term" value="P:signal peptide processing"/>
    <property type="evidence" value="ECO:0007669"/>
    <property type="project" value="TreeGrafter"/>
</dbReference>
<feature type="transmembrane region" description="Helical" evidence="9">
    <location>
        <begin position="116"/>
        <end position="133"/>
    </location>
</feature>
<dbReference type="InterPro" id="IPR007369">
    <property type="entry name" value="Peptidase_A22B_SPP"/>
</dbReference>
<evidence type="ECO:0000313" key="10">
    <source>
        <dbReference type="EMBL" id="KAF6219650.1"/>
    </source>
</evidence>
<dbReference type="GeneID" id="59332528"/>
<evidence type="ECO:0000256" key="2">
    <source>
        <dbReference type="ARBA" id="ARBA00006859"/>
    </source>
</evidence>
<evidence type="ECO:0000256" key="5">
    <source>
        <dbReference type="ARBA" id="ARBA00022824"/>
    </source>
</evidence>
<comment type="subcellular location">
    <subcellularLocation>
        <location evidence="1">Endoplasmic reticulum membrane</location>
        <topology evidence="1">Multi-pass membrane protein</topology>
    </subcellularLocation>
</comment>
<keyword evidence="11" id="KW-1185">Reference proteome</keyword>
<dbReference type="Proteomes" id="UP000593566">
    <property type="component" value="Unassembled WGS sequence"/>
</dbReference>
<dbReference type="InterPro" id="IPR006639">
    <property type="entry name" value="Preselin/SPP"/>
</dbReference>
<feature type="transmembrane region" description="Helical" evidence="9">
    <location>
        <begin position="421"/>
        <end position="444"/>
    </location>
</feature>
<name>A0A8H6F911_9LECA</name>
<dbReference type="Pfam" id="PF04258">
    <property type="entry name" value="Peptidase_A22B"/>
    <property type="match status" value="1"/>
</dbReference>
<evidence type="ECO:0000256" key="9">
    <source>
        <dbReference type="SAM" id="Phobius"/>
    </source>
</evidence>
<feature type="transmembrane region" description="Helical" evidence="9">
    <location>
        <begin position="20"/>
        <end position="42"/>
    </location>
</feature>
<evidence type="ECO:0000256" key="7">
    <source>
        <dbReference type="ARBA" id="ARBA00023136"/>
    </source>
</evidence>
<feature type="transmembrane region" description="Helical" evidence="9">
    <location>
        <begin position="324"/>
        <end position="346"/>
    </location>
</feature>
<dbReference type="EMBL" id="JACCJB010000019">
    <property type="protein sequence ID" value="KAF6219650.1"/>
    <property type="molecule type" value="Genomic_DNA"/>
</dbReference>
<dbReference type="PANTHER" id="PTHR12174:SF23">
    <property type="entry name" value="MINOR HISTOCOMPATIBILITY ANTIGEN H13"/>
    <property type="match status" value="1"/>
</dbReference>
<proteinExistence type="inferred from homology"/>
<evidence type="ECO:0000256" key="3">
    <source>
        <dbReference type="ARBA" id="ARBA00022692"/>
    </source>
</evidence>
<feature type="transmembrane region" description="Helical" evidence="9">
    <location>
        <begin position="86"/>
        <end position="104"/>
    </location>
</feature>
<keyword evidence="5" id="KW-0256">Endoplasmic reticulum</keyword>
<evidence type="ECO:0000256" key="1">
    <source>
        <dbReference type="ARBA" id="ARBA00004477"/>
    </source>
</evidence>
<evidence type="ECO:0000256" key="4">
    <source>
        <dbReference type="ARBA" id="ARBA00022801"/>
    </source>
</evidence>
<evidence type="ECO:0000256" key="6">
    <source>
        <dbReference type="ARBA" id="ARBA00022989"/>
    </source>
</evidence>
<feature type="region of interest" description="Disordered" evidence="8">
    <location>
        <begin position="166"/>
        <end position="187"/>
    </location>
</feature>
<feature type="compositionally biased region" description="Polar residues" evidence="8">
    <location>
        <begin position="605"/>
        <end position="619"/>
    </location>
</feature>
<evidence type="ECO:0000256" key="8">
    <source>
        <dbReference type="SAM" id="MobiDB-lite"/>
    </source>
</evidence>
<feature type="transmembrane region" description="Helical" evidence="9">
    <location>
        <begin position="450"/>
        <end position="468"/>
    </location>
</feature>
<reference evidence="10 11" key="1">
    <citation type="journal article" date="2020" name="Genomics">
        <title>Complete, high-quality genomes from long-read metagenomic sequencing of two wolf lichen thalli reveals enigmatic genome architecture.</title>
        <authorList>
            <person name="McKenzie S.K."/>
            <person name="Walston R.F."/>
            <person name="Allen J.L."/>
        </authorList>
    </citation>
    <scope>NUCLEOTIDE SEQUENCE [LARGE SCALE GENOMIC DNA]</scope>
    <source>
        <strain evidence="10">WasteWater1</strain>
    </source>
</reference>
<keyword evidence="4" id="KW-0378">Hydrolase</keyword>
<keyword evidence="7 9" id="KW-0472">Membrane</keyword>
<feature type="region of interest" description="Disordered" evidence="8">
    <location>
        <begin position="519"/>
        <end position="643"/>
    </location>
</feature>
<sequence>MLPTMDQLAYFLQAVGYHTVTGYPYLIVHLHLLVSALFPIYAGAHASLSRPSSAAKPSKKTKKQDDHDDGPDEQGLTREGLAPIDALLLPLFAGVSLASLYFLIKWLDDPAILNKILNWYFAIFGVWSLARMITDSMGIFTSFVFPETYDMDGRIWEIDAKQRKSKSRSSPVVDRNSPVPEPSSVPPLPSKFTDAMWILRELPSRQLDVRVYIHKIVQAQFKIGPQGVASLFLAIGALLYFNLIDRPWWLTNLLGFAFAYTTLQIMSPTTSWTGTLILVALFVYDIYFVFFTPLMVTVATQLDIPAKLVFPRPRRPTEDPTKQALFMLGLGDIILPGMMIGFALRFDLYLFYLRKQTLRTIGHSKSTEDAATDPASKEAVGSEVTKATWHPARGGWGERFWTSKNDILRSKQFQGVLFPKTYFHASVIGYVVSLLCTLGVMHIYGQAQPALLYLVPGVLGSLWGTALVKGDIKALWAFDESEDDQEHNSPSKDDKQHSAWKSDSWIDVDWKSLFFSQRTSNESGKPSEPVKDNDASGPIGKEYGSSHGGSTRTQSSDEESQESKNSNASDEGRKEDEAKGVFDRERNSELIFISVNLPEAAPAKSSKTASNPEQTTSSAHVGHRTRVQAKVKGSDDDRLGETY</sequence>
<dbReference type="PANTHER" id="PTHR12174">
    <property type="entry name" value="SIGNAL PEPTIDE PEPTIDASE"/>
    <property type="match status" value="1"/>
</dbReference>
<dbReference type="GO" id="GO:0098554">
    <property type="term" value="C:cytoplasmic side of endoplasmic reticulum membrane"/>
    <property type="evidence" value="ECO:0007669"/>
    <property type="project" value="TreeGrafter"/>
</dbReference>
<dbReference type="AlphaFoldDB" id="A0A8H6F911"/>
<dbReference type="GO" id="GO:0098553">
    <property type="term" value="C:lumenal side of endoplasmic reticulum membrane"/>
    <property type="evidence" value="ECO:0007669"/>
    <property type="project" value="TreeGrafter"/>
</dbReference>
<protein>
    <submittedName>
        <fullName evidence="10">Uncharacterized protein</fullName>
    </submittedName>
</protein>
<dbReference type="GO" id="GO:0042500">
    <property type="term" value="F:aspartic endopeptidase activity, intramembrane cleaving"/>
    <property type="evidence" value="ECO:0007669"/>
    <property type="project" value="InterPro"/>
</dbReference>
<keyword evidence="3 9" id="KW-0812">Transmembrane</keyword>
<feature type="transmembrane region" description="Helical" evidence="9">
    <location>
        <begin position="247"/>
        <end position="263"/>
    </location>
</feature>
<feature type="compositionally biased region" description="Basic and acidic residues" evidence="8">
    <location>
        <begin position="632"/>
        <end position="643"/>
    </location>
</feature>
<dbReference type="SMART" id="SM00730">
    <property type="entry name" value="PSN"/>
    <property type="match status" value="1"/>
</dbReference>
<dbReference type="RefSeq" id="XP_037149085.1">
    <property type="nucleotide sequence ID" value="XM_037295038.1"/>
</dbReference>
<dbReference type="GO" id="GO:0033619">
    <property type="term" value="P:membrane protein proteolysis"/>
    <property type="evidence" value="ECO:0007669"/>
    <property type="project" value="TreeGrafter"/>
</dbReference>
<gene>
    <name evidence="10" type="ORF">HO133_004119</name>
</gene>
<accession>A0A8H6F911</accession>
<comment type="caution">
    <text evidence="10">The sequence shown here is derived from an EMBL/GenBank/DDBJ whole genome shotgun (WGS) entry which is preliminary data.</text>
</comment>
<feature type="region of interest" description="Disordered" evidence="8">
    <location>
        <begin position="50"/>
        <end position="75"/>
    </location>
</feature>